<feature type="domain" description="HTH luxR-type" evidence="3">
    <location>
        <begin position="138"/>
        <end position="203"/>
    </location>
</feature>
<dbReference type="Pfam" id="PF00196">
    <property type="entry name" value="GerE"/>
    <property type="match status" value="1"/>
</dbReference>
<sequence length="207" mass="23546">MSSIVIADDHPLLLRGLSDFLTSKGFNIIGMAEDGNTAYNMIVKLKPELAILDIRMPHKTGLEIAEDCYKNQIKTKIILITFDQEESLYEQAKAFNVYGYILKEFAIEEIEICIEHVLKNEHYFSEEIEAHLKTGKPSDESLEDLTKTEKKILSLIADNKTSQDIAEELSVSIKTIHKHRSNIIAKLKLDNKPSSLLVWANLNKNLF</sequence>
<dbReference type="PRINTS" id="PR00038">
    <property type="entry name" value="HTHLUXR"/>
</dbReference>
<dbReference type="PROSITE" id="PS50110">
    <property type="entry name" value="RESPONSE_REGULATORY"/>
    <property type="match status" value="1"/>
</dbReference>
<evidence type="ECO:0000256" key="1">
    <source>
        <dbReference type="ARBA" id="ARBA00023125"/>
    </source>
</evidence>
<reference evidence="5" key="2">
    <citation type="submission" date="2020-09" db="EMBL/GenBank/DDBJ databases">
        <authorList>
            <person name="Sun Q."/>
            <person name="Ohkuma M."/>
        </authorList>
    </citation>
    <scope>NUCLEOTIDE SEQUENCE</scope>
    <source>
        <strain evidence="5">JCM 12862</strain>
    </source>
</reference>
<feature type="domain" description="Response regulatory" evidence="4">
    <location>
        <begin position="3"/>
        <end position="118"/>
    </location>
</feature>
<protein>
    <submittedName>
        <fullName evidence="5">Oxygen regulatory protein NreC</fullName>
    </submittedName>
</protein>
<dbReference type="PANTHER" id="PTHR45566">
    <property type="entry name" value="HTH-TYPE TRANSCRIPTIONAL REGULATOR YHJB-RELATED"/>
    <property type="match status" value="1"/>
</dbReference>
<gene>
    <name evidence="5" type="primary">nreC</name>
    <name evidence="5" type="ORF">GCM10007962_04390</name>
</gene>
<comment type="caution">
    <text evidence="5">The sequence shown here is derived from an EMBL/GenBank/DDBJ whole genome shotgun (WGS) entry which is preliminary data.</text>
</comment>
<keyword evidence="6" id="KW-1185">Reference proteome</keyword>
<dbReference type="InterPro" id="IPR001789">
    <property type="entry name" value="Sig_transdc_resp-reg_receiver"/>
</dbReference>
<dbReference type="EMBL" id="BMNR01000001">
    <property type="protein sequence ID" value="GGK13176.1"/>
    <property type="molecule type" value="Genomic_DNA"/>
</dbReference>
<dbReference type="Pfam" id="PF00072">
    <property type="entry name" value="Response_reg"/>
    <property type="match status" value="1"/>
</dbReference>
<dbReference type="PANTHER" id="PTHR45566:SF2">
    <property type="entry name" value="NARL SUBFAMILY"/>
    <property type="match status" value="1"/>
</dbReference>
<dbReference type="SMART" id="SM00421">
    <property type="entry name" value="HTH_LUXR"/>
    <property type="match status" value="1"/>
</dbReference>
<dbReference type="AlphaFoldDB" id="A0A8J3BD87"/>
<dbReference type="GO" id="GO:0000160">
    <property type="term" value="P:phosphorelay signal transduction system"/>
    <property type="evidence" value="ECO:0007669"/>
    <property type="project" value="InterPro"/>
</dbReference>
<dbReference type="SUPFAM" id="SSF52172">
    <property type="entry name" value="CheY-like"/>
    <property type="match status" value="1"/>
</dbReference>
<dbReference type="GO" id="GO:0006355">
    <property type="term" value="P:regulation of DNA-templated transcription"/>
    <property type="evidence" value="ECO:0007669"/>
    <property type="project" value="InterPro"/>
</dbReference>
<dbReference type="InterPro" id="IPR000792">
    <property type="entry name" value="Tscrpt_reg_LuxR_C"/>
</dbReference>
<dbReference type="Gene3D" id="3.40.50.2300">
    <property type="match status" value="1"/>
</dbReference>
<reference evidence="5" key="1">
    <citation type="journal article" date="2014" name="Int. J. Syst. Evol. Microbiol.">
        <title>Complete genome sequence of Corynebacterium casei LMG S-19264T (=DSM 44701T), isolated from a smear-ripened cheese.</title>
        <authorList>
            <consortium name="US DOE Joint Genome Institute (JGI-PGF)"/>
            <person name="Walter F."/>
            <person name="Albersmeier A."/>
            <person name="Kalinowski J."/>
            <person name="Ruckert C."/>
        </authorList>
    </citation>
    <scope>NUCLEOTIDE SEQUENCE</scope>
    <source>
        <strain evidence="5">JCM 12862</strain>
    </source>
</reference>
<accession>A0A8J3BD87</accession>
<dbReference type="SMART" id="SM00448">
    <property type="entry name" value="REC"/>
    <property type="match status" value="1"/>
</dbReference>
<dbReference type="PROSITE" id="PS50043">
    <property type="entry name" value="HTH_LUXR_2"/>
    <property type="match status" value="1"/>
</dbReference>
<dbReference type="RefSeq" id="WP_308423677.1">
    <property type="nucleotide sequence ID" value="NZ_BMNR01000001.1"/>
</dbReference>
<organism evidence="5 6">
    <name type="scientific">Yeosuana aromativorans</name>
    <dbReference type="NCBI Taxonomy" id="288019"/>
    <lineage>
        <taxon>Bacteria</taxon>
        <taxon>Pseudomonadati</taxon>
        <taxon>Bacteroidota</taxon>
        <taxon>Flavobacteriia</taxon>
        <taxon>Flavobacteriales</taxon>
        <taxon>Flavobacteriaceae</taxon>
        <taxon>Yeosuana</taxon>
    </lineage>
</organism>
<dbReference type="InterPro" id="IPR011006">
    <property type="entry name" value="CheY-like_superfamily"/>
</dbReference>
<dbReference type="CDD" id="cd06170">
    <property type="entry name" value="LuxR_C_like"/>
    <property type="match status" value="1"/>
</dbReference>
<evidence type="ECO:0000259" key="4">
    <source>
        <dbReference type="PROSITE" id="PS50110"/>
    </source>
</evidence>
<evidence type="ECO:0000313" key="6">
    <source>
        <dbReference type="Proteomes" id="UP000612329"/>
    </source>
</evidence>
<evidence type="ECO:0000256" key="2">
    <source>
        <dbReference type="PROSITE-ProRule" id="PRU00169"/>
    </source>
</evidence>
<dbReference type="InterPro" id="IPR051015">
    <property type="entry name" value="EvgA-like"/>
</dbReference>
<proteinExistence type="predicted"/>
<dbReference type="InterPro" id="IPR016032">
    <property type="entry name" value="Sig_transdc_resp-reg_C-effctor"/>
</dbReference>
<keyword evidence="2" id="KW-0597">Phosphoprotein</keyword>
<keyword evidence="1" id="KW-0238">DNA-binding</keyword>
<dbReference type="Proteomes" id="UP000612329">
    <property type="component" value="Unassembled WGS sequence"/>
</dbReference>
<evidence type="ECO:0000313" key="5">
    <source>
        <dbReference type="EMBL" id="GGK13176.1"/>
    </source>
</evidence>
<dbReference type="GO" id="GO:0003677">
    <property type="term" value="F:DNA binding"/>
    <property type="evidence" value="ECO:0007669"/>
    <property type="project" value="UniProtKB-KW"/>
</dbReference>
<dbReference type="SUPFAM" id="SSF46894">
    <property type="entry name" value="C-terminal effector domain of the bipartite response regulators"/>
    <property type="match status" value="1"/>
</dbReference>
<name>A0A8J3BD87_9FLAO</name>
<evidence type="ECO:0000259" key="3">
    <source>
        <dbReference type="PROSITE" id="PS50043"/>
    </source>
</evidence>
<feature type="modified residue" description="4-aspartylphosphate" evidence="2">
    <location>
        <position position="53"/>
    </location>
</feature>